<evidence type="ECO:0000313" key="3">
    <source>
        <dbReference type="Proteomes" id="UP001054837"/>
    </source>
</evidence>
<reference evidence="2 3" key="1">
    <citation type="submission" date="2021-06" db="EMBL/GenBank/DDBJ databases">
        <title>Caerostris darwini draft genome.</title>
        <authorList>
            <person name="Kono N."/>
            <person name="Arakawa K."/>
        </authorList>
    </citation>
    <scope>NUCLEOTIDE SEQUENCE [LARGE SCALE GENOMIC DNA]</scope>
</reference>
<feature type="transmembrane region" description="Helical" evidence="1">
    <location>
        <begin position="70"/>
        <end position="87"/>
    </location>
</feature>
<keyword evidence="3" id="KW-1185">Reference proteome</keyword>
<feature type="transmembrane region" description="Helical" evidence="1">
    <location>
        <begin position="34"/>
        <end position="50"/>
    </location>
</feature>
<comment type="caution">
    <text evidence="2">The sequence shown here is derived from an EMBL/GenBank/DDBJ whole genome shotgun (WGS) entry which is preliminary data.</text>
</comment>
<gene>
    <name evidence="2" type="ORF">CDAR_124311</name>
</gene>
<name>A0AAV4VSP9_9ARAC</name>
<proteinExistence type="predicted"/>
<dbReference type="EMBL" id="BPLQ01013534">
    <property type="protein sequence ID" value="GIY72969.1"/>
    <property type="molecule type" value="Genomic_DNA"/>
</dbReference>
<keyword evidence="1" id="KW-0812">Transmembrane</keyword>
<feature type="transmembrane region" description="Helical" evidence="1">
    <location>
        <begin position="93"/>
        <end position="113"/>
    </location>
</feature>
<accession>A0AAV4VSP9</accession>
<dbReference type="AlphaFoldDB" id="A0AAV4VSP9"/>
<dbReference type="Proteomes" id="UP001054837">
    <property type="component" value="Unassembled WGS sequence"/>
</dbReference>
<sequence length="139" mass="15449">MNPITSLLLPQVKLVTPSLFFTTPFARESLPSESWVFSSVTLVFCASACGKRNTRGRNCQSQQEKKNIHIYYFFPFSLCLSFLVFISHSGQEFFGYCLGFVCIAVTVAGRTCVVPLGERASLNLSVEAWRSVRLALPAP</sequence>
<organism evidence="2 3">
    <name type="scientific">Caerostris darwini</name>
    <dbReference type="NCBI Taxonomy" id="1538125"/>
    <lineage>
        <taxon>Eukaryota</taxon>
        <taxon>Metazoa</taxon>
        <taxon>Ecdysozoa</taxon>
        <taxon>Arthropoda</taxon>
        <taxon>Chelicerata</taxon>
        <taxon>Arachnida</taxon>
        <taxon>Araneae</taxon>
        <taxon>Araneomorphae</taxon>
        <taxon>Entelegynae</taxon>
        <taxon>Araneoidea</taxon>
        <taxon>Araneidae</taxon>
        <taxon>Caerostris</taxon>
    </lineage>
</organism>
<keyword evidence="1" id="KW-0472">Membrane</keyword>
<protein>
    <submittedName>
        <fullName evidence="2">Uncharacterized protein</fullName>
    </submittedName>
</protein>
<keyword evidence="1" id="KW-1133">Transmembrane helix</keyword>
<evidence type="ECO:0000256" key="1">
    <source>
        <dbReference type="SAM" id="Phobius"/>
    </source>
</evidence>
<evidence type="ECO:0000313" key="2">
    <source>
        <dbReference type="EMBL" id="GIY72969.1"/>
    </source>
</evidence>